<accession>A0AAX3SKP2</accession>
<dbReference type="InterPro" id="IPR012337">
    <property type="entry name" value="RNaseH-like_sf"/>
</dbReference>
<dbReference type="Proteomes" id="UP001219066">
    <property type="component" value="Chromosome"/>
</dbReference>
<dbReference type="AlphaFoldDB" id="A0AAX3SKP2"/>
<dbReference type="GO" id="GO:0003676">
    <property type="term" value="F:nucleic acid binding"/>
    <property type="evidence" value="ECO:0007669"/>
    <property type="project" value="InterPro"/>
</dbReference>
<protein>
    <submittedName>
        <fullName evidence="3">DDE-type integrase/transposase/recombinase</fullName>
    </submittedName>
</protein>
<dbReference type="EMBL" id="CP120956">
    <property type="protein sequence ID" value="WFF80539.1"/>
    <property type="molecule type" value="Genomic_DNA"/>
</dbReference>
<gene>
    <name evidence="3" type="ORF">PYR84_26970</name>
</gene>
<name>A0AAX3SKP2_9BURK</name>
<evidence type="ECO:0000313" key="3">
    <source>
        <dbReference type="EMBL" id="WFF80539.1"/>
    </source>
</evidence>
<organism evidence="3 4">
    <name type="scientific">Delftia tsuruhatensis</name>
    <dbReference type="NCBI Taxonomy" id="180282"/>
    <lineage>
        <taxon>Bacteria</taxon>
        <taxon>Pseudomonadati</taxon>
        <taxon>Pseudomonadota</taxon>
        <taxon>Betaproteobacteria</taxon>
        <taxon>Burkholderiales</taxon>
        <taxon>Comamonadaceae</taxon>
        <taxon>Delftia</taxon>
    </lineage>
</organism>
<evidence type="ECO:0000259" key="2">
    <source>
        <dbReference type="PROSITE" id="PS50994"/>
    </source>
</evidence>
<reference evidence="3" key="1">
    <citation type="submission" date="2023-03" db="EMBL/GenBank/DDBJ databases">
        <title>Synergistic degradation of erythromycin by symbiotic bacteria Ery-6A and Ery-6B and application in simulated water remediation.</title>
        <authorList>
            <person name="Xu S."/>
        </authorList>
    </citation>
    <scope>NUCLEOTIDE SEQUENCE</scope>
    <source>
        <strain evidence="3">Ery-6A</strain>
    </source>
</reference>
<feature type="domain" description="Integrase catalytic" evidence="2">
    <location>
        <begin position="327"/>
        <end position="537"/>
    </location>
</feature>
<dbReference type="RefSeq" id="WP_209800165.1">
    <property type="nucleotide sequence ID" value="NZ_CP120956.1"/>
</dbReference>
<dbReference type="SUPFAM" id="SSF53098">
    <property type="entry name" value="Ribonuclease H-like"/>
    <property type="match status" value="1"/>
</dbReference>
<dbReference type="InterPro" id="IPR001584">
    <property type="entry name" value="Integrase_cat-core"/>
</dbReference>
<sequence>MHLMHNQAFKLTTEALGLPEGIFRIVVDDPTAEVTHCVMLKQDTPPTKSRGGRPRIEDQKLKRKKRIPQRALVGSLYAVNRNDLAELHESRDLISISLELPGVYYTAIDQPSAQSAFDKRCRVMANFLDSEKLKESILIHGNLGGLVRETALQHSVSKSYVYKLWSILCTFGLTQTSLRIRWDRCGARGKPRDLSDCIPRKKAGRKTFAQRLSKLVYGTWGEATQPGMNDLWRADIRAADGKISIPKPPMPERYKRIIARKFTTAMRIDENDNIVPATLVKGQYPNYQQVKRVLTVEYDEIERIREKTSSGHFERALRGLSGYSWEGAEGPGLMYAIDSTIGDVYLRSSIDPNWIIGRPIVYVIVDVFSTAVVGFYVCLTGPSWDTAQVAIFNTVASSNLMSDLWGYDMRQSLFPAPTLPARLLCDRGEYLSKRAKATGMKLLTTLSYTAPFRPDLKGVVEVMHRIMKNVQYHFIPGAMDARRKEYDLRRSNPAAATMTVRQYMQFLYECFYVYNLTADRSHRLDAHMIAQGVFPSPAGLWRWGHDMGIGFSRAQSQAELITQLLPAGDARVTRNGVVFRTNRYSAPIIEAEQWTTRARSVRGSWEVPAQYYPGSVSRIWTPYERGEGLIDLTISDHSRAAPELTHDEVVDSFAFQKLNAADVEHQRVQAAVLGYHRMELIRKQAIEETRAARQRARGLTPTIREARAIENEFAGQLMVGEVRGAAKTRAESKTNYDAMMGDLFQAMDAEVMHD</sequence>
<dbReference type="GO" id="GO:0015074">
    <property type="term" value="P:DNA integration"/>
    <property type="evidence" value="ECO:0007669"/>
    <property type="project" value="InterPro"/>
</dbReference>
<dbReference type="InterPro" id="IPR036397">
    <property type="entry name" value="RNaseH_sf"/>
</dbReference>
<dbReference type="PROSITE" id="PS50994">
    <property type="entry name" value="INTEGRASE"/>
    <property type="match status" value="1"/>
</dbReference>
<proteinExistence type="predicted"/>
<evidence type="ECO:0000256" key="1">
    <source>
        <dbReference type="SAM" id="MobiDB-lite"/>
    </source>
</evidence>
<dbReference type="Gene3D" id="3.30.420.10">
    <property type="entry name" value="Ribonuclease H-like superfamily/Ribonuclease H"/>
    <property type="match status" value="1"/>
</dbReference>
<feature type="region of interest" description="Disordered" evidence="1">
    <location>
        <begin position="41"/>
        <end position="62"/>
    </location>
</feature>
<evidence type="ECO:0000313" key="4">
    <source>
        <dbReference type="Proteomes" id="UP001219066"/>
    </source>
</evidence>